<name>A0A1U8AC90_NELNU</name>
<dbReference type="InterPro" id="IPR014729">
    <property type="entry name" value="Rossmann-like_a/b/a_fold"/>
</dbReference>
<proteinExistence type="predicted"/>
<dbReference type="eggNOG" id="ENOG502RYEB">
    <property type="taxonomic scope" value="Eukaryota"/>
</dbReference>
<reference evidence="2" key="1">
    <citation type="submission" date="2025-08" db="UniProtKB">
        <authorList>
            <consortium name="RefSeq"/>
        </authorList>
    </citation>
    <scope>IDENTIFICATION</scope>
</reference>
<dbReference type="Gene3D" id="3.40.50.620">
    <property type="entry name" value="HUPs"/>
    <property type="match status" value="1"/>
</dbReference>
<dbReference type="GeneID" id="104598801"/>
<gene>
    <name evidence="2" type="primary">LOC104598801</name>
</gene>
<dbReference type="PANTHER" id="PTHR31964">
    <property type="entry name" value="ADENINE NUCLEOTIDE ALPHA HYDROLASES-LIKE SUPERFAMILY PROTEIN"/>
    <property type="match status" value="1"/>
</dbReference>
<dbReference type="Pfam" id="PF00582">
    <property type="entry name" value="Usp"/>
    <property type="match status" value="1"/>
</dbReference>
<evidence type="ECO:0000313" key="1">
    <source>
        <dbReference type="Proteomes" id="UP000189703"/>
    </source>
</evidence>
<dbReference type="Proteomes" id="UP000189703">
    <property type="component" value="Unplaced"/>
</dbReference>
<dbReference type="STRING" id="4432.A0A1U8AC90"/>
<accession>A0A1U8AC90</accession>
<dbReference type="OMA" id="CAKHVEC"/>
<dbReference type="SUPFAM" id="SSF52402">
    <property type="entry name" value="Adenine nucleotide alpha hydrolases-like"/>
    <property type="match status" value="1"/>
</dbReference>
<dbReference type="OrthoDB" id="843225at2759"/>
<organism evidence="1 2">
    <name type="scientific">Nelumbo nucifera</name>
    <name type="common">Sacred lotus</name>
    <dbReference type="NCBI Taxonomy" id="4432"/>
    <lineage>
        <taxon>Eukaryota</taxon>
        <taxon>Viridiplantae</taxon>
        <taxon>Streptophyta</taxon>
        <taxon>Embryophyta</taxon>
        <taxon>Tracheophyta</taxon>
        <taxon>Spermatophyta</taxon>
        <taxon>Magnoliopsida</taxon>
        <taxon>Proteales</taxon>
        <taxon>Nelumbonaceae</taxon>
        <taxon>Nelumbo</taxon>
    </lineage>
</organism>
<evidence type="ECO:0000313" key="2">
    <source>
        <dbReference type="RefSeq" id="XP_010259333.1"/>
    </source>
</evidence>
<dbReference type="KEGG" id="nnu:104598801"/>
<protein>
    <submittedName>
        <fullName evidence="2">Universal stress protein PHOS32-like</fullName>
    </submittedName>
</protein>
<dbReference type="InterPro" id="IPR006015">
    <property type="entry name" value="Universal_stress_UspA"/>
</dbReference>
<dbReference type="PANTHER" id="PTHR31964:SF126">
    <property type="entry name" value="ADENINE NUCLEOTIDE ALPHA HYDROLASES-LIKE SUPERFAMILY PROTEIN"/>
    <property type="match status" value="1"/>
</dbReference>
<dbReference type="FunCoup" id="A0A1U8AC90">
    <property type="interactions" value="93"/>
</dbReference>
<keyword evidence="1" id="KW-1185">Reference proteome</keyword>
<dbReference type="CDD" id="cd23659">
    <property type="entry name" value="USP_At3g01520-like"/>
    <property type="match status" value="1"/>
</dbReference>
<sequence>MADFEAKERRVMVAVDESEESMYALSWCLKNLIPPDAQTTLILLYAKPPPPVYSSLDGTGYLFASDVIATMEKYSRDLADSVMERAEAIFKNHSNIKVEKKVGSGDAREVICMTVEKFGADLLVMGSHGYGFFKRTVLGSVSDYCAKHAKCPVLIVKRPKN</sequence>
<dbReference type="AlphaFoldDB" id="A0A1U8AC90"/>
<dbReference type="RefSeq" id="XP_010259333.1">
    <property type="nucleotide sequence ID" value="XM_010261031.2"/>
</dbReference>
<dbReference type="PRINTS" id="PR01438">
    <property type="entry name" value="UNVRSLSTRESS"/>
</dbReference>
<dbReference type="InterPro" id="IPR006016">
    <property type="entry name" value="UspA"/>
</dbReference>